<dbReference type="EMBL" id="JBEDNQ010000019">
    <property type="protein sequence ID" value="MEQ3554966.1"/>
    <property type="molecule type" value="Genomic_DNA"/>
</dbReference>
<organism evidence="2 3">
    <name type="scientific">Pseudonocardia nematodicida</name>
    <dbReference type="NCBI Taxonomy" id="1206997"/>
    <lineage>
        <taxon>Bacteria</taxon>
        <taxon>Bacillati</taxon>
        <taxon>Actinomycetota</taxon>
        <taxon>Actinomycetes</taxon>
        <taxon>Pseudonocardiales</taxon>
        <taxon>Pseudonocardiaceae</taxon>
        <taxon>Pseudonocardia</taxon>
    </lineage>
</organism>
<keyword evidence="3" id="KW-1185">Reference proteome</keyword>
<reference evidence="2 3" key="1">
    <citation type="submission" date="2024-03" db="EMBL/GenBank/DDBJ databases">
        <title>Draft genome sequence of Pseudonocardia nematodicida JCM 31783.</title>
        <authorList>
            <person name="Butdee W."/>
            <person name="Duangmal K."/>
        </authorList>
    </citation>
    <scope>NUCLEOTIDE SEQUENCE [LARGE SCALE GENOMIC DNA]</scope>
    <source>
        <strain evidence="2 3">JCM 31783</strain>
    </source>
</reference>
<protein>
    <submittedName>
        <fullName evidence="2">DUF4333 domain-containing protein</fullName>
    </submittedName>
</protein>
<feature type="domain" description="DUF4333" evidence="1">
    <location>
        <begin position="59"/>
        <end position="116"/>
    </location>
</feature>
<dbReference type="Proteomes" id="UP001494902">
    <property type="component" value="Unassembled WGS sequence"/>
</dbReference>
<name>A0ABV1KKI3_9PSEU</name>
<accession>A0ABV1KKI3</accession>
<gene>
    <name evidence="2" type="ORF">WIS52_31260</name>
</gene>
<dbReference type="InterPro" id="IPR025637">
    <property type="entry name" value="DUF4333"/>
</dbReference>
<sequence>MDGAAVTCPDDLDAEVGRSTRCEFTTGGQPVDAVATVSAVEGDTVEFDIGTEARPIAAGLLATTVSDQVAAPSGSPVEDTVCDGELAPRVDAVQTCTLTMDGEQLAALVTVTSVHGGLVNFSIEQA</sequence>
<dbReference type="Pfam" id="PF14230">
    <property type="entry name" value="DUF4333"/>
    <property type="match status" value="2"/>
</dbReference>
<evidence type="ECO:0000313" key="2">
    <source>
        <dbReference type="EMBL" id="MEQ3554966.1"/>
    </source>
</evidence>
<dbReference type="RefSeq" id="WP_349302056.1">
    <property type="nucleotide sequence ID" value="NZ_JBEDNQ010000019.1"/>
</dbReference>
<feature type="domain" description="DUF4333" evidence="1">
    <location>
        <begin position="4"/>
        <end position="42"/>
    </location>
</feature>
<evidence type="ECO:0000259" key="1">
    <source>
        <dbReference type="Pfam" id="PF14230"/>
    </source>
</evidence>
<evidence type="ECO:0000313" key="3">
    <source>
        <dbReference type="Proteomes" id="UP001494902"/>
    </source>
</evidence>
<proteinExistence type="predicted"/>
<comment type="caution">
    <text evidence="2">The sequence shown here is derived from an EMBL/GenBank/DDBJ whole genome shotgun (WGS) entry which is preliminary data.</text>
</comment>